<evidence type="ECO:0000313" key="3">
    <source>
        <dbReference type="Proteomes" id="UP000024284"/>
    </source>
</evidence>
<keyword evidence="3" id="KW-1185">Reference proteome</keyword>
<comment type="caution">
    <text evidence="2">The sequence shown here is derived from an EMBL/GenBank/DDBJ whole genome shotgun (WGS) entry which is preliminary data.</text>
</comment>
<accession>A0A086P4F0</accession>
<dbReference type="EMBL" id="JFZA02000062">
    <property type="protein sequence ID" value="KFG88268.1"/>
    <property type="molecule type" value="Genomic_DNA"/>
</dbReference>
<protein>
    <submittedName>
        <fullName evidence="2">Uncharacterized protein</fullName>
    </submittedName>
</protein>
<gene>
    <name evidence="2" type="ORF">BV98_003851</name>
</gene>
<dbReference type="OrthoDB" id="8060097at2"/>
<name>A0A086P4F0_SPHHM</name>
<dbReference type="RefSeq" id="WP_037469304.1">
    <property type="nucleotide sequence ID" value="NZ_BCZD01000016.1"/>
</dbReference>
<dbReference type="PATRIC" id="fig|1219045.3.peg.3908"/>
<dbReference type="AlphaFoldDB" id="A0A086P4F0"/>
<proteinExistence type="predicted"/>
<feature type="signal peptide" evidence="1">
    <location>
        <begin position="1"/>
        <end position="24"/>
    </location>
</feature>
<evidence type="ECO:0000313" key="2">
    <source>
        <dbReference type="EMBL" id="KFG88268.1"/>
    </source>
</evidence>
<evidence type="ECO:0000256" key="1">
    <source>
        <dbReference type="SAM" id="SignalP"/>
    </source>
</evidence>
<dbReference type="STRING" id="76947.GCA_002080435_03774"/>
<sequence length="239" mass="24207">MVWAKRAAVLCAVAMMGAAAPVLADTLVVRASGPSARSYPPGAKLADGGSLLLKAGDVVTLLDAKGTRTLRGPGRFGVTAAANAVPASNATLAALLDTKRVRRARTGAVRGTVSEAPAVAKRPNLWLVDIAQPGALCVADPAAVRLWRADASKPLNVRIIGGGAQAAASFPAGEAMAAWPAKLAVKDGAAYRVETGERSTEIRFALLGAVDAGLDTTASALIAHGCQAQLDLLVDTAAR</sequence>
<dbReference type="Proteomes" id="UP000024284">
    <property type="component" value="Unassembled WGS sequence"/>
</dbReference>
<reference evidence="2" key="1">
    <citation type="submission" date="2014-08" db="EMBL/GenBank/DDBJ databases">
        <title>Draft genome sequences of Sphingobium herbicidovorans.</title>
        <authorList>
            <person name="Gan H.M."/>
            <person name="Gan H.Y."/>
            <person name="Savka M.A."/>
        </authorList>
    </citation>
    <scope>NUCLEOTIDE SEQUENCE [LARGE SCALE GENOMIC DNA]</scope>
    <source>
        <strain evidence="2">NBRC 16415</strain>
    </source>
</reference>
<feature type="chain" id="PRO_5001812944" evidence="1">
    <location>
        <begin position="25"/>
        <end position="239"/>
    </location>
</feature>
<keyword evidence="1" id="KW-0732">Signal</keyword>
<dbReference type="eggNOG" id="ENOG5033GDV">
    <property type="taxonomic scope" value="Bacteria"/>
</dbReference>
<organism evidence="2 3">
    <name type="scientific">Sphingobium herbicidovorans (strain ATCC 700291 / DSM 11019 / CCUG 56400 / KCTC 2939 / LMG 18315 / NBRC 16415 / MH)</name>
    <name type="common">Sphingomonas herbicidovorans</name>
    <dbReference type="NCBI Taxonomy" id="1219045"/>
    <lineage>
        <taxon>Bacteria</taxon>
        <taxon>Pseudomonadati</taxon>
        <taxon>Pseudomonadota</taxon>
        <taxon>Alphaproteobacteria</taxon>
        <taxon>Sphingomonadales</taxon>
        <taxon>Sphingomonadaceae</taxon>
        <taxon>Sphingobium</taxon>
    </lineage>
</organism>